<dbReference type="InterPro" id="IPR033734">
    <property type="entry name" value="Jacalin-like_lectin_dom_plant"/>
</dbReference>
<protein>
    <recommendedName>
        <fullName evidence="2">Jacalin-type lectin domain-containing protein</fullName>
    </recommendedName>
</protein>
<dbReference type="PANTHER" id="PTHR47293:SF70">
    <property type="entry name" value="JACALIN-RELATED LECTIN 24-RELATED"/>
    <property type="match status" value="1"/>
</dbReference>
<dbReference type="GO" id="GO:0030246">
    <property type="term" value="F:carbohydrate binding"/>
    <property type="evidence" value="ECO:0007669"/>
    <property type="project" value="UniProtKB-KW"/>
</dbReference>
<feature type="domain" description="Jacalin-type lectin" evidence="2">
    <location>
        <begin position="4"/>
        <end position="161"/>
    </location>
</feature>
<gene>
    <name evidence="3" type="ORF">NE237_022259</name>
</gene>
<keyword evidence="1" id="KW-0430">Lectin</keyword>
<dbReference type="OrthoDB" id="581739at2759"/>
<keyword evidence="4" id="KW-1185">Reference proteome</keyword>
<dbReference type="InterPro" id="IPR001229">
    <property type="entry name" value="Jacalin-like_lectin_dom"/>
</dbReference>
<organism evidence="3 4">
    <name type="scientific">Protea cynaroides</name>
    <dbReference type="NCBI Taxonomy" id="273540"/>
    <lineage>
        <taxon>Eukaryota</taxon>
        <taxon>Viridiplantae</taxon>
        <taxon>Streptophyta</taxon>
        <taxon>Embryophyta</taxon>
        <taxon>Tracheophyta</taxon>
        <taxon>Spermatophyta</taxon>
        <taxon>Magnoliopsida</taxon>
        <taxon>Proteales</taxon>
        <taxon>Proteaceae</taxon>
        <taxon>Protea</taxon>
    </lineage>
</organism>
<dbReference type="SMART" id="SM00915">
    <property type="entry name" value="Jacalin"/>
    <property type="match status" value="1"/>
</dbReference>
<name>A0A9Q0HCV0_9MAGN</name>
<dbReference type="SUPFAM" id="SSF51101">
    <property type="entry name" value="Mannose-binding lectins"/>
    <property type="match status" value="1"/>
</dbReference>
<dbReference type="Proteomes" id="UP001141806">
    <property type="component" value="Unassembled WGS sequence"/>
</dbReference>
<evidence type="ECO:0000313" key="4">
    <source>
        <dbReference type="Proteomes" id="UP001141806"/>
    </source>
</evidence>
<comment type="caution">
    <text evidence="3">The sequence shown here is derived from an EMBL/GenBank/DDBJ whole genome shotgun (WGS) entry which is preliminary data.</text>
</comment>
<accession>A0A9Q0HCV0</accession>
<proteinExistence type="predicted"/>
<evidence type="ECO:0000259" key="2">
    <source>
        <dbReference type="PROSITE" id="PS51752"/>
    </source>
</evidence>
<sequence length="190" mass="21444">METMVKVGPHNVRWGQSWDDKGQSMVTSILITYGSEWINSIQTAYMRDGKLQLSEKHGGNGEIFNNVKITDERPNDCLFLVNLPVQIDYPSEFLTGIKGFTDSSALLKCLTFETNLRKFGPFGQEKGKAFHIQMGSTNSFGGFHGRSDSNYMYSIGVYVKLINPLQDTILREEESQKKVSQCIKEEKASQ</sequence>
<evidence type="ECO:0000256" key="1">
    <source>
        <dbReference type="ARBA" id="ARBA00022734"/>
    </source>
</evidence>
<dbReference type="Pfam" id="PF01419">
    <property type="entry name" value="Jacalin"/>
    <property type="match status" value="1"/>
</dbReference>
<dbReference type="PANTHER" id="PTHR47293">
    <property type="entry name" value="JACALIN-RELATED LECTIN 3"/>
    <property type="match status" value="1"/>
</dbReference>
<reference evidence="3" key="1">
    <citation type="journal article" date="2023" name="Plant J.">
        <title>The genome of the king protea, Protea cynaroides.</title>
        <authorList>
            <person name="Chang J."/>
            <person name="Duong T.A."/>
            <person name="Schoeman C."/>
            <person name="Ma X."/>
            <person name="Roodt D."/>
            <person name="Barker N."/>
            <person name="Li Z."/>
            <person name="Van de Peer Y."/>
            <person name="Mizrachi E."/>
        </authorList>
    </citation>
    <scope>NUCLEOTIDE SEQUENCE</scope>
    <source>
        <tissue evidence="3">Young leaves</tissue>
    </source>
</reference>
<dbReference type="AlphaFoldDB" id="A0A9Q0HCV0"/>
<dbReference type="InterPro" id="IPR036404">
    <property type="entry name" value="Jacalin-like_lectin_dom_sf"/>
</dbReference>
<dbReference type="EMBL" id="JAMYWD010000008">
    <property type="protein sequence ID" value="KAJ4962320.1"/>
    <property type="molecule type" value="Genomic_DNA"/>
</dbReference>
<evidence type="ECO:0000313" key="3">
    <source>
        <dbReference type="EMBL" id="KAJ4962320.1"/>
    </source>
</evidence>
<dbReference type="CDD" id="cd09612">
    <property type="entry name" value="Jacalin"/>
    <property type="match status" value="1"/>
</dbReference>
<dbReference type="Gene3D" id="2.100.10.30">
    <property type="entry name" value="Jacalin-like lectin domain"/>
    <property type="match status" value="1"/>
</dbReference>
<dbReference type="PROSITE" id="PS51752">
    <property type="entry name" value="JACALIN_LECTIN"/>
    <property type="match status" value="1"/>
</dbReference>